<dbReference type="SUPFAM" id="SSF48264">
    <property type="entry name" value="Cytochrome P450"/>
    <property type="match status" value="1"/>
</dbReference>
<sequence length="192" mass="22101">CMSASMFAVDPVSILLSIIVILFLINVFYDRNGQSNKNFPPGPRPLPIIGNFHILDKRRPFKTFQELTEKYGSIFSFQMGLMKVVVLCGYDTVKDALVNHAEEFADRPYVPLFQDAFKGHGIVFARGENWKVMRRFALSTLRDFGMGRKVIESAINEECDSLVEVFQSYKGQFYWDTYSAHTVTQWFENEKA</sequence>
<reference evidence="6" key="1">
    <citation type="submission" date="2025-08" db="UniProtKB">
        <authorList>
            <consortium name="Ensembl"/>
        </authorList>
    </citation>
    <scope>IDENTIFICATION</scope>
</reference>
<dbReference type="PANTHER" id="PTHR24300">
    <property type="entry name" value="CYTOCHROME P450 508A4-RELATED"/>
    <property type="match status" value="1"/>
</dbReference>
<dbReference type="PRINTS" id="PR00463">
    <property type="entry name" value="EP450I"/>
</dbReference>
<keyword evidence="3" id="KW-0479">Metal-binding</keyword>
<evidence type="ECO:0000313" key="6">
    <source>
        <dbReference type="Ensembl" id="ENSLLEP00000007997.1"/>
    </source>
</evidence>
<name>A0A8C5M525_9ANUR</name>
<dbReference type="Gene3D" id="1.10.630.10">
    <property type="entry name" value="Cytochrome P450"/>
    <property type="match status" value="1"/>
</dbReference>
<dbReference type="Proteomes" id="UP000694569">
    <property type="component" value="Unplaced"/>
</dbReference>
<dbReference type="GO" id="GO:0006082">
    <property type="term" value="P:organic acid metabolic process"/>
    <property type="evidence" value="ECO:0007669"/>
    <property type="project" value="TreeGrafter"/>
</dbReference>
<dbReference type="AlphaFoldDB" id="A0A8C5M525"/>
<protein>
    <submittedName>
        <fullName evidence="6">Uncharacterized protein</fullName>
    </submittedName>
</protein>
<comment type="similarity">
    <text evidence="2">Belongs to the cytochrome P450 family.</text>
</comment>
<evidence type="ECO:0000256" key="3">
    <source>
        <dbReference type="ARBA" id="ARBA00022723"/>
    </source>
</evidence>
<dbReference type="Pfam" id="PF00067">
    <property type="entry name" value="p450"/>
    <property type="match status" value="1"/>
</dbReference>
<evidence type="ECO:0000256" key="1">
    <source>
        <dbReference type="ARBA" id="ARBA00001971"/>
    </source>
</evidence>
<keyword evidence="5" id="KW-0812">Transmembrane</keyword>
<dbReference type="GO" id="GO:0020037">
    <property type="term" value="F:heme binding"/>
    <property type="evidence" value="ECO:0007669"/>
    <property type="project" value="InterPro"/>
</dbReference>
<keyword evidence="5" id="KW-1133">Transmembrane helix</keyword>
<dbReference type="PANTHER" id="PTHR24300:SF302">
    <property type="entry name" value="CYTOCHROME P450"/>
    <property type="match status" value="1"/>
</dbReference>
<keyword evidence="4" id="KW-0408">Iron</keyword>
<dbReference type="GO" id="GO:0016712">
    <property type="term" value="F:oxidoreductase activity, acting on paired donors, with incorporation or reduction of molecular oxygen, reduced flavin or flavoprotein as one donor, and incorporation of one atom of oxygen"/>
    <property type="evidence" value="ECO:0007669"/>
    <property type="project" value="TreeGrafter"/>
</dbReference>
<dbReference type="Ensembl" id="ENSLLET00000008318.1">
    <property type="protein sequence ID" value="ENSLLEP00000007997.1"/>
    <property type="gene ID" value="ENSLLEG00000005064.1"/>
</dbReference>
<dbReference type="InterPro" id="IPR002401">
    <property type="entry name" value="Cyt_P450_E_grp-I"/>
</dbReference>
<evidence type="ECO:0000256" key="5">
    <source>
        <dbReference type="SAM" id="Phobius"/>
    </source>
</evidence>
<reference evidence="6" key="2">
    <citation type="submission" date="2025-09" db="UniProtKB">
        <authorList>
            <consortium name="Ensembl"/>
        </authorList>
    </citation>
    <scope>IDENTIFICATION</scope>
</reference>
<evidence type="ECO:0000313" key="7">
    <source>
        <dbReference type="Proteomes" id="UP000694569"/>
    </source>
</evidence>
<dbReference type="GO" id="GO:0005737">
    <property type="term" value="C:cytoplasm"/>
    <property type="evidence" value="ECO:0007669"/>
    <property type="project" value="TreeGrafter"/>
</dbReference>
<dbReference type="GO" id="GO:0006805">
    <property type="term" value="P:xenobiotic metabolic process"/>
    <property type="evidence" value="ECO:0007669"/>
    <property type="project" value="TreeGrafter"/>
</dbReference>
<dbReference type="OrthoDB" id="1055148at2759"/>
<keyword evidence="7" id="KW-1185">Reference proteome</keyword>
<proteinExistence type="inferred from homology"/>
<dbReference type="GeneTree" id="ENSGT00940000162510"/>
<evidence type="ECO:0000256" key="4">
    <source>
        <dbReference type="ARBA" id="ARBA00023004"/>
    </source>
</evidence>
<evidence type="ECO:0000256" key="2">
    <source>
        <dbReference type="ARBA" id="ARBA00010617"/>
    </source>
</evidence>
<dbReference type="GO" id="GO:0005506">
    <property type="term" value="F:iron ion binding"/>
    <property type="evidence" value="ECO:0007669"/>
    <property type="project" value="InterPro"/>
</dbReference>
<dbReference type="InterPro" id="IPR036396">
    <property type="entry name" value="Cyt_P450_sf"/>
</dbReference>
<dbReference type="InterPro" id="IPR001128">
    <property type="entry name" value="Cyt_P450"/>
</dbReference>
<keyword evidence="5" id="KW-0472">Membrane</keyword>
<organism evidence="6 7">
    <name type="scientific">Leptobrachium leishanense</name>
    <name type="common">Leishan spiny toad</name>
    <dbReference type="NCBI Taxonomy" id="445787"/>
    <lineage>
        <taxon>Eukaryota</taxon>
        <taxon>Metazoa</taxon>
        <taxon>Chordata</taxon>
        <taxon>Craniata</taxon>
        <taxon>Vertebrata</taxon>
        <taxon>Euteleostomi</taxon>
        <taxon>Amphibia</taxon>
        <taxon>Batrachia</taxon>
        <taxon>Anura</taxon>
        <taxon>Pelobatoidea</taxon>
        <taxon>Megophryidae</taxon>
        <taxon>Leptobrachium</taxon>
    </lineage>
</organism>
<accession>A0A8C5M525</accession>
<comment type="cofactor">
    <cofactor evidence="1">
        <name>heme</name>
        <dbReference type="ChEBI" id="CHEBI:30413"/>
    </cofactor>
</comment>
<feature type="transmembrane region" description="Helical" evidence="5">
    <location>
        <begin position="12"/>
        <end position="29"/>
    </location>
</feature>
<dbReference type="InterPro" id="IPR050182">
    <property type="entry name" value="Cytochrome_P450_fam2"/>
</dbReference>